<feature type="chain" id="PRO_5046146812" evidence="1">
    <location>
        <begin position="26"/>
        <end position="127"/>
    </location>
</feature>
<reference evidence="2 3" key="1">
    <citation type="submission" date="2020-08" db="EMBL/GenBank/DDBJ databases">
        <title>Novel species isolated from subtropical streams in China.</title>
        <authorList>
            <person name="Lu H."/>
        </authorList>
    </citation>
    <scope>NUCLEOTIDE SEQUENCE [LARGE SCALE GENOMIC DNA]</scope>
    <source>
        <strain evidence="2 3">CCTCC AB 2015119</strain>
    </source>
</reference>
<evidence type="ECO:0000313" key="3">
    <source>
        <dbReference type="Proteomes" id="UP000637632"/>
    </source>
</evidence>
<accession>A0ABR6XD65</accession>
<evidence type="ECO:0000256" key="1">
    <source>
        <dbReference type="SAM" id="SignalP"/>
    </source>
</evidence>
<name>A0ABR6XD65_9BURK</name>
<comment type="caution">
    <text evidence="2">The sequence shown here is derived from an EMBL/GenBank/DDBJ whole genome shotgun (WGS) entry which is preliminary data.</text>
</comment>
<dbReference type="RefSeq" id="WP_186886176.1">
    <property type="nucleotide sequence ID" value="NZ_JACOFT010000001.1"/>
</dbReference>
<keyword evidence="1" id="KW-0732">Signal</keyword>
<dbReference type="EMBL" id="JACOFT010000001">
    <property type="protein sequence ID" value="MBC3810658.1"/>
    <property type="molecule type" value="Genomic_DNA"/>
</dbReference>
<protein>
    <submittedName>
        <fullName evidence="2">Uncharacterized protein</fullName>
    </submittedName>
</protein>
<dbReference type="Proteomes" id="UP000637632">
    <property type="component" value="Unassembled WGS sequence"/>
</dbReference>
<evidence type="ECO:0000313" key="2">
    <source>
        <dbReference type="EMBL" id="MBC3810658.1"/>
    </source>
</evidence>
<organism evidence="2 3">
    <name type="scientific">Undibacterium aquatile</name>
    <dbReference type="NCBI Taxonomy" id="1537398"/>
    <lineage>
        <taxon>Bacteria</taxon>
        <taxon>Pseudomonadati</taxon>
        <taxon>Pseudomonadota</taxon>
        <taxon>Betaproteobacteria</taxon>
        <taxon>Burkholderiales</taxon>
        <taxon>Oxalobacteraceae</taxon>
        <taxon>Undibacterium</taxon>
    </lineage>
</organism>
<proteinExistence type="predicted"/>
<gene>
    <name evidence="2" type="ORF">H8K26_04325</name>
</gene>
<feature type="signal peptide" evidence="1">
    <location>
        <begin position="1"/>
        <end position="25"/>
    </location>
</feature>
<keyword evidence="3" id="KW-1185">Reference proteome</keyword>
<sequence>MFLTTICRRLSLLLVLFGLTCTVFAQGVTQRQFPPNTMRGELDMSSYPDIRLDGKPRYLAPSSRIYNADNLIVLAASLDAPKIVVNYTENSFGDIDKVWILTSDEMPKQLPKPEVWAPIPFKNPEIK</sequence>